<dbReference type="HAMAP" id="MF_01342">
    <property type="entry name" value="Ribosomal_uL16"/>
    <property type="match status" value="1"/>
</dbReference>
<comment type="similarity">
    <text evidence="1">Belongs to the universal ribosomal protein uL16 family.</text>
</comment>
<dbReference type="InterPro" id="IPR020798">
    <property type="entry name" value="Ribosomal_uL16_CS"/>
</dbReference>
<evidence type="ECO:0000256" key="3">
    <source>
        <dbReference type="ARBA" id="ARBA00023274"/>
    </source>
</evidence>
<dbReference type="InterPro" id="IPR036920">
    <property type="entry name" value="Ribosomal_uL16_sf"/>
</dbReference>
<dbReference type="GO" id="GO:0003735">
    <property type="term" value="F:structural constituent of ribosome"/>
    <property type="evidence" value="ECO:0007669"/>
    <property type="project" value="InterPro"/>
</dbReference>
<dbReference type="NCBIfam" id="TIGR01164">
    <property type="entry name" value="rplP_bact"/>
    <property type="match status" value="1"/>
</dbReference>
<dbReference type="GO" id="GO:0006412">
    <property type="term" value="P:translation"/>
    <property type="evidence" value="ECO:0007669"/>
    <property type="project" value="InterPro"/>
</dbReference>
<reference evidence="4" key="1">
    <citation type="journal article" date="2015" name="Nature">
        <title>Complex archaea that bridge the gap between prokaryotes and eukaryotes.</title>
        <authorList>
            <person name="Spang A."/>
            <person name="Saw J.H."/>
            <person name="Jorgensen S.L."/>
            <person name="Zaremba-Niedzwiedzka K."/>
            <person name="Martijn J."/>
            <person name="Lind A.E."/>
            <person name="van Eijk R."/>
            <person name="Schleper C."/>
            <person name="Guy L."/>
            <person name="Ettema T.J."/>
        </authorList>
    </citation>
    <scope>NUCLEOTIDE SEQUENCE</scope>
</reference>
<evidence type="ECO:0000256" key="2">
    <source>
        <dbReference type="ARBA" id="ARBA00022980"/>
    </source>
</evidence>
<dbReference type="PANTHER" id="PTHR12220">
    <property type="entry name" value="50S/60S RIBOSOMAL PROTEIN L16"/>
    <property type="match status" value="1"/>
</dbReference>
<dbReference type="PANTHER" id="PTHR12220:SF13">
    <property type="entry name" value="LARGE RIBOSOMAL SUBUNIT PROTEIN UL16M"/>
    <property type="match status" value="1"/>
</dbReference>
<sequence>MRLQPKRVKYRKVQRGKLRGRAQRGTKLNFGEYGLMAEETKLVTARQIEATRVTIVRSVGHEGRLWIRIFPDKSMTRKPLETRMGKGKGEPDHWVAPVKAGRIMFELGGIGKERATAAFRLASRKLPLKTRIVFPELWRQL</sequence>
<protein>
    <submittedName>
        <fullName evidence="4">Uncharacterized protein</fullName>
    </submittedName>
</protein>
<dbReference type="FunFam" id="3.90.1170.10:FF:000001">
    <property type="entry name" value="50S ribosomal protein L16"/>
    <property type="match status" value="1"/>
</dbReference>
<name>A0A0F9IHA0_9ZZZZ</name>
<keyword evidence="2" id="KW-0689">Ribosomal protein</keyword>
<dbReference type="CDD" id="cd01433">
    <property type="entry name" value="Ribosomal_L16_L10e"/>
    <property type="match status" value="1"/>
</dbReference>
<dbReference type="GO" id="GO:0019843">
    <property type="term" value="F:rRNA binding"/>
    <property type="evidence" value="ECO:0007669"/>
    <property type="project" value="InterPro"/>
</dbReference>
<dbReference type="Gene3D" id="3.90.1170.10">
    <property type="entry name" value="Ribosomal protein L10e/L16"/>
    <property type="match status" value="1"/>
</dbReference>
<proteinExistence type="inferred from homology"/>
<dbReference type="InterPro" id="IPR047873">
    <property type="entry name" value="Ribosomal_uL16"/>
</dbReference>
<dbReference type="AlphaFoldDB" id="A0A0F9IHA0"/>
<dbReference type="Pfam" id="PF00252">
    <property type="entry name" value="Ribosomal_L16"/>
    <property type="match status" value="1"/>
</dbReference>
<dbReference type="GO" id="GO:0022625">
    <property type="term" value="C:cytosolic large ribosomal subunit"/>
    <property type="evidence" value="ECO:0007669"/>
    <property type="project" value="TreeGrafter"/>
</dbReference>
<evidence type="ECO:0000256" key="1">
    <source>
        <dbReference type="ARBA" id="ARBA00008931"/>
    </source>
</evidence>
<organism evidence="4">
    <name type="scientific">marine sediment metagenome</name>
    <dbReference type="NCBI Taxonomy" id="412755"/>
    <lineage>
        <taxon>unclassified sequences</taxon>
        <taxon>metagenomes</taxon>
        <taxon>ecological metagenomes</taxon>
    </lineage>
</organism>
<evidence type="ECO:0000313" key="4">
    <source>
        <dbReference type="EMBL" id="KKL93155.1"/>
    </source>
</evidence>
<gene>
    <name evidence="4" type="ORF">LCGC14_1877510</name>
</gene>
<dbReference type="InterPro" id="IPR016180">
    <property type="entry name" value="Ribosomal_uL16_dom"/>
</dbReference>
<dbReference type="InterPro" id="IPR000114">
    <property type="entry name" value="Ribosomal_uL16_bact-type"/>
</dbReference>
<dbReference type="SUPFAM" id="SSF54686">
    <property type="entry name" value="Ribosomal protein L16p/L10e"/>
    <property type="match status" value="1"/>
</dbReference>
<comment type="caution">
    <text evidence="4">The sequence shown here is derived from an EMBL/GenBank/DDBJ whole genome shotgun (WGS) entry which is preliminary data.</text>
</comment>
<accession>A0A0F9IHA0</accession>
<dbReference type="PROSITE" id="PS00701">
    <property type="entry name" value="RIBOSOMAL_L16_2"/>
    <property type="match status" value="1"/>
</dbReference>
<keyword evidence="3" id="KW-0687">Ribonucleoprotein</keyword>
<dbReference type="EMBL" id="LAZR01019269">
    <property type="protein sequence ID" value="KKL93155.1"/>
    <property type="molecule type" value="Genomic_DNA"/>
</dbReference>
<dbReference type="PRINTS" id="PR00060">
    <property type="entry name" value="RIBOSOMALL16"/>
</dbReference>